<accession>A0A7C4KZH3</accession>
<evidence type="ECO:0000313" key="1">
    <source>
        <dbReference type="EMBL" id="HGS87519.1"/>
    </source>
</evidence>
<dbReference type="EMBL" id="DSXR01000079">
    <property type="protein sequence ID" value="HGS87519.1"/>
    <property type="molecule type" value="Genomic_DNA"/>
</dbReference>
<comment type="caution">
    <text evidence="1">The sequence shown here is derived from an EMBL/GenBank/DDBJ whole genome shotgun (WGS) entry which is preliminary data.</text>
</comment>
<protein>
    <submittedName>
        <fullName evidence="1">Uncharacterized protein</fullName>
    </submittedName>
</protein>
<gene>
    <name evidence="1" type="ORF">ENT17_07855</name>
</gene>
<organism evidence="1">
    <name type="scientific">Bellilinea caldifistulae</name>
    <dbReference type="NCBI Taxonomy" id="360411"/>
    <lineage>
        <taxon>Bacteria</taxon>
        <taxon>Bacillati</taxon>
        <taxon>Chloroflexota</taxon>
        <taxon>Anaerolineae</taxon>
        <taxon>Anaerolineales</taxon>
        <taxon>Anaerolineaceae</taxon>
        <taxon>Bellilinea</taxon>
    </lineage>
</organism>
<dbReference type="AlphaFoldDB" id="A0A7C4KZH3"/>
<sequence>MVYDMQSNRKEEHTISFFPCSLQRNNTRQNAYPPLGALTLGDSIRLFYTFERVFTMNFLTPFLSLELSANRAREMILGCLKRLGVNPIQTFDFQMSCKDSTEVFHSPINSGDCEAHIMVFLVHDEEGIPLTLSIYSRGNRSYFSVAQPNDNPNSHQLLLLIQQILCSNNLWNGEHNV</sequence>
<name>A0A7C4KZH3_9CHLR</name>
<proteinExistence type="predicted"/>
<reference evidence="1" key="1">
    <citation type="journal article" date="2020" name="mSystems">
        <title>Genome- and Community-Level Interaction Insights into Carbon Utilization and Element Cycling Functions of Hydrothermarchaeota in Hydrothermal Sediment.</title>
        <authorList>
            <person name="Zhou Z."/>
            <person name="Liu Y."/>
            <person name="Xu W."/>
            <person name="Pan J."/>
            <person name="Luo Z.H."/>
            <person name="Li M."/>
        </authorList>
    </citation>
    <scope>NUCLEOTIDE SEQUENCE [LARGE SCALE GENOMIC DNA]</scope>
    <source>
        <strain evidence="1">SpSt-556</strain>
    </source>
</reference>